<evidence type="ECO:0000313" key="2">
    <source>
        <dbReference type="EMBL" id="AAS08941.1"/>
    </source>
</evidence>
<dbReference type="EMBL" id="AE017198">
    <property type="protein sequence ID" value="AAS08941.1"/>
    <property type="molecule type" value="Genomic_DNA"/>
</dbReference>
<protein>
    <recommendedName>
        <fullName evidence="1">NADPH-dependent FMN reductase-like domain-containing protein</fullName>
    </recommendedName>
</protein>
<accession>Q74JI8</accession>
<dbReference type="PANTHER" id="PTHR43741:SF4">
    <property type="entry name" value="FMN-DEPENDENT NADH:QUINONE OXIDOREDUCTASE"/>
    <property type="match status" value="1"/>
</dbReference>
<dbReference type="HOGENOM" id="CLU_2093731_0_0_9"/>
<evidence type="ECO:0000259" key="1">
    <source>
        <dbReference type="Pfam" id="PF03358"/>
    </source>
</evidence>
<reference evidence="2 3" key="1">
    <citation type="journal article" date="2004" name="Proc. Natl. Acad. Sci. U.S.A.">
        <title>The genome sequence of the probiotic intestinal bacterium Lactobacillus johnsonii NCC 533.</title>
        <authorList>
            <person name="Pridmore R.D."/>
            <person name="Berger B."/>
            <person name="Desiere F."/>
            <person name="Vilanova D."/>
            <person name="Barretto C."/>
            <person name="Pittet A.-C."/>
            <person name="Zwahlen M.-C."/>
            <person name="Rouvet M."/>
            <person name="Altermann E."/>
            <person name="Barrangou R."/>
            <person name="Mollet B."/>
            <person name="Mercenier A."/>
            <person name="Klaenhammer T."/>
            <person name="Arigoni F."/>
            <person name="Schell M.A."/>
        </authorList>
    </citation>
    <scope>NUCLEOTIDE SEQUENCE [LARGE SCALE GENOMIC DNA]</scope>
    <source>
        <strain evidence="3">CNCM I-1225 / La1 / NCC 533</strain>
    </source>
</reference>
<evidence type="ECO:0000313" key="3">
    <source>
        <dbReference type="Proteomes" id="UP000000581"/>
    </source>
</evidence>
<dbReference type="RefSeq" id="WP_011161958.1">
    <property type="nucleotide sequence ID" value="NC_005362.1"/>
</dbReference>
<dbReference type="Gene3D" id="3.40.50.360">
    <property type="match status" value="1"/>
</dbReference>
<sequence>MAKIVILTGSPHFNGASQKLADSFEKGIEEAENEVYRYDAGLQGESKPHFLQLEHAPGMEIGIPDNDVVEKEVIPKLLAADVVVLVSSLYYFGINAQLKAVIDRFYDYNHELKDKK</sequence>
<dbReference type="InterPro" id="IPR029039">
    <property type="entry name" value="Flavoprotein-like_sf"/>
</dbReference>
<gene>
    <name evidence="2" type="ordered locus">LJ_1119</name>
</gene>
<dbReference type="InterPro" id="IPR050104">
    <property type="entry name" value="FMN-dep_NADH:Q_OxRdtase_AzoR1"/>
</dbReference>
<dbReference type="KEGG" id="ljo:LJ_1119"/>
<feature type="domain" description="NADPH-dependent FMN reductase-like" evidence="1">
    <location>
        <begin position="3"/>
        <end position="115"/>
    </location>
</feature>
<dbReference type="PANTHER" id="PTHR43741">
    <property type="entry name" value="FMN-DEPENDENT NADH-AZOREDUCTASE 1"/>
    <property type="match status" value="1"/>
</dbReference>
<dbReference type="AlphaFoldDB" id="Q74JI8"/>
<dbReference type="eggNOG" id="COG0655">
    <property type="taxonomic scope" value="Bacteria"/>
</dbReference>
<dbReference type="InterPro" id="IPR005025">
    <property type="entry name" value="FMN_Rdtase-like_dom"/>
</dbReference>
<proteinExistence type="predicted"/>
<dbReference type="Pfam" id="PF03358">
    <property type="entry name" value="FMN_red"/>
    <property type="match status" value="1"/>
</dbReference>
<name>Q74JI8_LACJO</name>
<organism evidence="2 3">
    <name type="scientific">Lactobacillus johnsonii (strain CNCM I-12250 / La1 / NCC 533)</name>
    <dbReference type="NCBI Taxonomy" id="257314"/>
    <lineage>
        <taxon>Bacteria</taxon>
        <taxon>Bacillati</taxon>
        <taxon>Bacillota</taxon>
        <taxon>Bacilli</taxon>
        <taxon>Lactobacillales</taxon>
        <taxon>Lactobacillaceae</taxon>
        <taxon>Lactobacillus</taxon>
    </lineage>
</organism>
<dbReference type="SUPFAM" id="SSF52218">
    <property type="entry name" value="Flavoproteins"/>
    <property type="match status" value="1"/>
</dbReference>
<dbReference type="GO" id="GO:0016491">
    <property type="term" value="F:oxidoreductase activity"/>
    <property type="evidence" value="ECO:0007669"/>
    <property type="project" value="InterPro"/>
</dbReference>
<dbReference type="Proteomes" id="UP000000581">
    <property type="component" value="Chromosome"/>
</dbReference>